<dbReference type="Gene3D" id="1.10.287.130">
    <property type="match status" value="1"/>
</dbReference>
<keyword evidence="7" id="KW-0472">Membrane</keyword>
<evidence type="ECO:0000256" key="1">
    <source>
        <dbReference type="ARBA" id="ARBA00000085"/>
    </source>
</evidence>
<keyword evidence="11" id="KW-0547">Nucleotide-binding</keyword>
<comment type="catalytic activity">
    <reaction evidence="1">
        <text>ATP + protein L-histidine = ADP + protein N-phospho-L-histidine.</text>
        <dbReference type="EC" id="2.7.13.3"/>
    </reaction>
</comment>
<dbReference type="CDD" id="cd16922">
    <property type="entry name" value="HATPase_EvgS-ArcB-TorS-like"/>
    <property type="match status" value="1"/>
</dbReference>
<evidence type="ECO:0000259" key="10">
    <source>
        <dbReference type="PROSITE" id="PS50110"/>
    </source>
</evidence>
<dbReference type="PANTHER" id="PTHR43047">
    <property type="entry name" value="TWO-COMPONENT HISTIDINE PROTEIN KINASE"/>
    <property type="match status" value="1"/>
</dbReference>
<reference evidence="11 12" key="1">
    <citation type="submission" date="2024-03" db="EMBL/GenBank/DDBJ databases">
        <title>Mouse gut bacterial collection (mGBC) of GemPharmatech.</title>
        <authorList>
            <person name="He Y."/>
            <person name="Dong L."/>
            <person name="Wu D."/>
            <person name="Gao X."/>
            <person name="Lin Z."/>
        </authorList>
    </citation>
    <scope>NUCLEOTIDE SEQUENCE [LARGE SCALE GENOMIC DNA]</scope>
    <source>
        <strain evidence="11 12">54-13</strain>
    </source>
</reference>
<organism evidence="11 12">
    <name type="scientific">Heminiphilus faecis</name>
    <dbReference type="NCBI Taxonomy" id="2601703"/>
    <lineage>
        <taxon>Bacteria</taxon>
        <taxon>Pseudomonadati</taxon>
        <taxon>Bacteroidota</taxon>
        <taxon>Bacteroidia</taxon>
        <taxon>Bacteroidales</taxon>
        <taxon>Muribaculaceae</taxon>
        <taxon>Heminiphilus</taxon>
    </lineage>
</organism>
<dbReference type="InterPro" id="IPR036097">
    <property type="entry name" value="HisK_dim/P_sf"/>
</dbReference>
<dbReference type="Proteomes" id="UP001565200">
    <property type="component" value="Unassembled WGS sequence"/>
</dbReference>
<evidence type="ECO:0000259" key="9">
    <source>
        <dbReference type="PROSITE" id="PS50109"/>
    </source>
</evidence>
<name>A0ABV4CX82_9BACT</name>
<dbReference type="SUPFAM" id="SSF55874">
    <property type="entry name" value="ATPase domain of HSP90 chaperone/DNA topoisomerase II/histidine kinase"/>
    <property type="match status" value="1"/>
</dbReference>
<dbReference type="Pfam" id="PF00512">
    <property type="entry name" value="HisKA"/>
    <property type="match status" value="1"/>
</dbReference>
<dbReference type="Gene3D" id="3.40.50.2300">
    <property type="match status" value="1"/>
</dbReference>
<dbReference type="Pfam" id="PF00072">
    <property type="entry name" value="Response_reg"/>
    <property type="match status" value="1"/>
</dbReference>
<dbReference type="Gene3D" id="3.30.450.20">
    <property type="entry name" value="PAS domain"/>
    <property type="match status" value="1"/>
</dbReference>
<evidence type="ECO:0000256" key="6">
    <source>
        <dbReference type="PROSITE-ProRule" id="PRU00169"/>
    </source>
</evidence>
<keyword evidence="3 6" id="KW-0597">Phosphoprotein</keyword>
<evidence type="ECO:0000256" key="5">
    <source>
        <dbReference type="ARBA" id="ARBA00022777"/>
    </source>
</evidence>
<proteinExistence type="predicted"/>
<keyword evidence="7" id="KW-1133">Transmembrane helix</keyword>
<evidence type="ECO:0000256" key="4">
    <source>
        <dbReference type="ARBA" id="ARBA00022679"/>
    </source>
</evidence>
<sequence>MNRYSSILRVTALISALILIGTTSAMSASNADSGQKNILVLNSYNDGAAWNNELTSLILNTSAHSSDFTVSVVNLNFTYITNDTIYERTLNGVLSRFPKAPDGMVILGAPGFTLMEKLTAKWGNIPTIFIGNDDRIAPEKYYYTGATIEDDGTQDDLVPLSELREIYDFTFIESPIMYKETIDLMVRMNPGLGRIVFAADELSINRHLNTSIRSYIAATYPEIDYEWLVGNAENNGKLLSYLTGGENGTALLFSSWFYTKKNVNGYPSLVTGDYIMVKQAKQPIYTLREAYLDKGILGGYYPDRDKLHNITQRYLKEMVAGMSMSQLPFFYPEYPDDFHYVVNYPQMKLCGYSESNCPDDTVYIDKPESAWKALLWYLLVGALVIVLVVILLLIKNIKTSTKLNAYRDHDVLVRNMPIAYGHATVHTGANKKVMAIELKSDNQSFEQIATDPNTFLNMDYVKQLVETGMENGHSVTFTHYFKDNDTYYNFLITQGAQPGTIEIFGIDSTKQNKAENELRESRKQLQMTLSVARIIPWQWDLETQRIFCDSGGVFSHMNFQSSFDEKRGQNIVDSNEIFQRIHKEDLPRIRKAYQNLVDRSVNYIKEEFRVVTLVNGEELTDWLEVNATVDNVDTNDRPTALTGSLLLITERKKQEQTLIQAKEHARESDRLKSAFLANMSHEIRTPLNAIVGFSNLLATTNEPEKKEKFIGIIENNNQLLLQLISDILDLAKVEANTLEFIYQPTDLNELIRNLENTVRLRLKPGVVLNFTLGAAECVIEAERNRLSQVLINMLTNACKFTEKGSITFGYELRGKDIYFFVRDTGIGIDREKQSSVFQRFTKLNDFVQGTGLGLSICHSIIEKMGGTIGVESPGLGLGSTFWFTIPFKEVKNSDLKTAPAIAQPKETIKKDKLTLLVAEDNDSNYLLFDTILSNDYNLIHAWDGVEAVELFKLHQPNIIIMDINMPNMDGYEATCEIRKISKTVPIIAVTAYAFASDKDRIMENGFNGYVSKPVNANKLKSELKSTVDSSFIIL</sequence>
<dbReference type="GO" id="GO:0005524">
    <property type="term" value="F:ATP binding"/>
    <property type="evidence" value="ECO:0007669"/>
    <property type="project" value="UniProtKB-KW"/>
</dbReference>
<gene>
    <name evidence="11" type="ORF">AAK873_10370</name>
</gene>
<dbReference type="SUPFAM" id="SSF47384">
    <property type="entry name" value="Homodimeric domain of signal transducing histidine kinase"/>
    <property type="match status" value="1"/>
</dbReference>
<dbReference type="CDD" id="cd00082">
    <property type="entry name" value="HisKA"/>
    <property type="match status" value="1"/>
</dbReference>
<dbReference type="InterPro" id="IPR005467">
    <property type="entry name" value="His_kinase_dom"/>
</dbReference>
<keyword evidence="4" id="KW-0808">Transferase</keyword>
<evidence type="ECO:0000256" key="3">
    <source>
        <dbReference type="ARBA" id="ARBA00022553"/>
    </source>
</evidence>
<dbReference type="InterPro" id="IPR011006">
    <property type="entry name" value="CheY-like_superfamily"/>
</dbReference>
<feature type="signal peptide" evidence="8">
    <location>
        <begin position="1"/>
        <end position="27"/>
    </location>
</feature>
<dbReference type="PROSITE" id="PS50110">
    <property type="entry name" value="RESPONSE_REGULATORY"/>
    <property type="match status" value="1"/>
</dbReference>
<evidence type="ECO:0000313" key="12">
    <source>
        <dbReference type="Proteomes" id="UP001565200"/>
    </source>
</evidence>
<dbReference type="SMART" id="SM00387">
    <property type="entry name" value="HATPase_c"/>
    <property type="match status" value="1"/>
</dbReference>
<dbReference type="SMART" id="SM00448">
    <property type="entry name" value="REC"/>
    <property type="match status" value="1"/>
</dbReference>
<keyword evidence="11" id="KW-0067">ATP-binding</keyword>
<keyword evidence="7" id="KW-0812">Transmembrane</keyword>
<dbReference type="PROSITE" id="PS50109">
    <property type="entry name" value="HIS_KIN"/>
    <property type="match status" value="1"/>
</dbReference>
<evidence type="ECO:0000256" key="2">
    <source>
        <dbReference type="ARBA" id="ARBA00012438"/>
    </source>
</evidence>
<feature type="domain" description="Histidine kinase" evidence="9">
    <location>
        <begin position="678"/>
        <end position="889"/>
    </location>
</feature>
<dbReference type="RefSeq" id="WP_369863612.1">
    <property type="nucleotide sequence ID" value="NZ_JBCLPP010000029.1"/>
</dbReference>
<evidence type="ECO:0000256" key="7">
    <source>
        <dbReference type="SAM" id="Phobius"/>
    </source>
</evidence>
<protein>
    <recommendedName>
        <fullName evidence="2">histidine kinase</fullName>
        <ecNumber evidence="2">2.7.13.3</ecNumber>
    </recommendedName>
</protein>
<evidence type="ECO:0000313" key="11">
    <source>
        <dbReference type="EMBL" id="MEY8246017.1"/>
    </source>
</evidence>
<dbReference type="InterPro" id="IPR003594">
    <property type="entry name" value="HATPase_dom"/>
</dbReference>
<accession>A0ABV4CX82</accession>
<dbReference type="SMART" id="SM00388">
    <property type="entry name" value="HisKA"/>
    <property type="match status" value="1"/>
</dbReference>
<dbReference type="EC" id="2.7.13.3" evidence="2"/>
<evidence type="ECO:0000256" key="8">
    <source>
        <dbReference type="SAM" id="SignalP"/>
    </source>
</evidence>
<feature type="transmembrane region" description="Helical" evidence="7">
    <location>
        <begin position="374"/>
        <end position="394"/>
    </location>
</feature>
<dbReference type="Pfam" id="PF02518">
    <property type="entry name" value="HATPase_c"/>
    <property type="match status" value="1"/>
</dbReference>
<dbReference type="InterPro" id="IPR004358">
    <property type="entry name" value="Sig_transdc_His_kin-like_C"/>
</dbReference>
<dbReference type="InterPro" id="IPR001789">
    <property type="entry name" value="Sig_transdc_resp-reg_receiver"/>
</dbReference>
<dbReference type="EMBL" id="JBCLPP010000029">
    <property type="protein sequence ID" value="MEY8246017.1"/>
    <property type="molecule type" value="Genomic_DNA"/>
</dbReference>
<feature type="domain" description="Response regulatory" evidence="10">
    <location>
        <begin position="914"/>
        <end position="1027"/>
    </location>
</feature>
<dbReference type="CDD" id="cd17546">
    <property type="entry name" value="REC_hyHK_CKI1_RcsC-like"/>
    <property type="match status" value="1"/>
</dbReference>
<dbReference type="SUPFAM" id="SSF52172">
    <property type="entry name" value="CheY-like"/>
    <property type="match status" value="1"/>
</dbReference>
<dbReference type="PRINTS" id="PR00344">
    <property type="entry name" value="BCTRLSENSOR"/>
</dbReference>
<dbReference type="InterPro" id="IPR036890">
    <property type="entry name" value="HATPase_C_sf"/>
</dbReference>
<dbReference type="Gene3D" id="3.30.565.10">
    <property type="entry name" value="Histidine kinase-like ATPase, C-terminal domain"/>
    <property type="match status" value="1"/>
</dbReference>
<feature type="modified residue" description="4-aspartylphosphate" evidence="6">
    <location>
        <position position="962"/>
    </location>
</feature>
<dbReference type="InterPro" id="IPR003661">
    <property type="entry name" value="HisK_dim/P_dom"/>
</dbReference>
<keyword evidence="12" id="KW-1185">Reference proteome</keyword>
<feature type="chain" id="PRO_5046908541" description="histidine kinase" evidence="8">
    <location>
        <begin position="28"/>
        <end position="1034"/>
    </location>
</feature>
<keyword evidence="8" id="KW-0732">Signal</keyword>
<comment type="caution">
    <text evidence="11">The sequence shown here is derived from an EMBL/GenBank/DDBJ whole genome shotgun (WGS) entry which is preliminary data.</text>
</comment>
<keyword evidence="5" id="KW-0418">Kinase</keyword>